<keyword evidence="2" id="KW-1003">Cell membrane</keyword>
<dbReference type="SMART" id="SM00849">
    <property type="entry name" value="Lactamase_B"/>
    <property type="match status" value="1"/>
</dbReference>
<dbReference type="NCBIfam" id="TIGR00361">
    <property type="entry name" value="ComEC_Rec2"/>
    <property type="match status" value="1"/>
</dbReference>
<sequence>MPDKSIAETIEIKPAFYAVLMFLAGIILGRSSSSDPFILLIVISAALFVIATAPSSARALFVTSIIAGACLILIHDHYPEPKNDVSHYTSGRKKVNVEVEFLRLDSKRIKYDRYLFKALAVDGAPVSGTVQASARSRKLLRALAGDRFILGKVTLKKIHGFRNIDGWDYEQYMRDLGIGAKLGGVKDKNIRYLKSDWRWRRPFERLKNKLRRNIIAERTDVTAVMSAMLIGDQGQASPRLRDIFSRAGTAHLLAVSGLHVGFIAAISYFILKILIFYLIYPFKYHWASAGLPMRLAAIGAALIVLGYGLLTGPRLPSLRAMIMIDSYLLAVAVGRGRDFYGAFSVAMFIVLLFMPWSIFMAGFQLSFAAVFFITVFLERWWKPVHYEERTVDDLAPVWWRTIYARFPLIGSYAAMSLFATIGTAPIVAYHFNIIPFYSVFINTLLTPVASVAVPLGMAGALISSQFLMGVTSVLTGFIIDMTRWIAEAPFSYRYIPSIPSVAPIFYYSIIALFLLLEAGHRRRQAIAIASIALAVSLVVKPLGAYFDPDLTIKFVDVGQGDSTVAVWPNGGALVIDAGNRYSNFDLGRSIVAPVVWRSQRTRLNAIFATHSNMDHIGGIPGLVERVPTAMLGTHKKASGYMPFGRLRAQALLDGIYNPLKAGDHLDFAGGLSVEVLNPPAGALPFKDTSNDRSLVLKLVYGNVRVLTVGDISSKVERWLVDSGADISADVLKVGHHGSKNSSSKRFLNAVGAKYAVISAGYNNRYRHPSTRALERLKKAGMKIYRTDIDGEVVMRTDGEKIEFITYAGAAPSRVGP</sequence>
<keyword evidence="3 6" id="KW-0812">Transmembrane</keyword>
<dbReference type="InterPro" id="IPR004797">
    <property type="entry name" value="Competence_ComEC/Rec2"/>
</dbReference>
<name>A0A3B1C6T5_9ZZZZ</name>
<dbReference type="InterPro" id="IPR036866">
    <property type="entry name" value="RibonucZ/Hydroxyglut_hydro"/>
</dbReference>
<feature type="transmembrane region" description="Helical" evidence="6">
    <location>
        <begin position="466"/>
        <end position="486"/>
    </location>
</feature>
<feature type="transmembrane region" description="Helical" evidence="6">
    <location>
        <begin position="434"/>
        <end position="454"/>
    </location>
</feature>
<feature type="transmembrane region" description="Helical" evidence="6">
    <location>
        <begin position="365"/>
        <end position="381"/>
    </location>
</feature>
<dbReference type="NCBIfam" id="TIGR00360">
    <property type="entry name" value="ComEC_N-term"/>
    <property type="match status" value="1"/>
</dbReference>
<dbReference type="Pfam" id="PF03772">
    <property type="entry name" value="Competence"/>
    <property type="match status" value="1"/>
</dbReference>
<dbReference type="GO" id="GO:0005886">
    <property type="term" value="C:plasma membrane"/>
    <property type="evidence" value="ECO:0007669"/>
    <property type="project" value="UniProtKB-SubCell"/>
</dbReference>
<protein>
    <submittedName>
        <fullName evidence="8">DNA internalization-related competence protein ComEC/Rec2</fullName>
    </submittedName>
</protein>
<proteinExistence type="predicted"/>
<feature type="transmembrane region" description="Helical" evidence="6">
    <location>
        <begin position="59"/>
        <end position="78"/>
    </location>
</feature>
<dbReference type="InterPro" id="IPR025405">
    <property type="entry name" value="DUF4131"/>
</dbReference>
<feature type="transmembrane region" description="Helical" evidence="6">
    <location>
        <begin position="498"/>
        <end position="516"/>
    </location>
</feature>
<feature type="transmembrane region" description="Helical" evidence="6">
    <location>
        <begin position="12"/>
        <end position="29"/>
    </location>
</feature>
<keyword evidence="5 6" id="KW-0472">Membrane</keyword>
<dbReference type="EMBL" id="UOGA01000129">
    <property type="protein sequence ID" value="VAX18570.1"/>
    <property type="molecule type" value="Genomic_DNA"/>
</dbReference>
<dbReference type="InterPro" id="IPR004477">
    <property type="entry name" value="ComEC_N"/>
</dbReference>
<dbReference type="Gene3D" id="3.60.15.10">
    <property type="entry name" value="Ribonuclease Z/Hydroxyacylglutathione hydrolase-like"/>
    <property type="match status" value="1"/>
</dbReference>
<evidence type="ECO:0000256" key="1">
    <source>
        <dbReference type="ARBA" id="ARBA00004651"/>
    </source>
</evidence>
<gene>
    <name evidence="8" type="ORF">MNBD_NITROSPINAE04-2639</name>
</gene>
<evidence type="ECO:0000256" key="6">
    <source>
        <dbReference type="SAM" id="Phobius"/>
    </source>
</evidence>
<feature type="transmembrane region" description="Helical" evidence="6">
    <location>
        <begin position="36"/>
        <end position="53"/>
    </location>
</feature>
<dbReference type="Pfam" id="PF13567">
    <property type="entry name" value="DUF4131"/>
    <property type="match status" value="1"/>
</dbReference>
<feature type="transmembrane region" description="Helical" evidence="6">
    <location>
        <begin position="291"/>
        <end position="310"/>
    </location>
</feature>
<dbReference type="PANTHER" id="PTHR30619">
    <property type="entry name" value="DNA INTERNALIZATION/COMPETENCE PROTEIN COMEC/REC2"/>
    <property type="match status" value="1"/>
</dbReference>
<evidence type="ECO:0000313" key="8">
    <source>
        <dbReference type="EMBL" id="VAX18570.1"/>
    </source>
</evidence>
<dbReference type="InterPro" id="IPR001279">
    <property type="entry name" value="Metallo-B-lactamas"/>
</dbReference>
<dbReference type="InterPro" id="IPR035681">
    <property type="entry name" value="ComA-like_MBL"/>
</dbReference>
<accession>A0A3B1C6T5</accession>
<evidence type="ECO:0000256" key="4">
    <source>
        <dbReference type="ARBA" id="ARBA00022989"/>
    </source>
</evidence>
<feature type="domain" description="Metallo-beta-lactamase" evidence="7">
    <location>
        <begin position="560"/>
        <end position="761"/>
    </location>
</feature>
<feature type="transmembrane region" description="Helical" evidence="6">
    <location>
        <begin position="525"/>
        <end position="546"/>
    </location>
</feature>
<comment type="subcellular location">
    <subcellularLocation>
        <location evidence="1">Cell membrane</location>
        <topology evidence="1">Multi-pass membrane protein</topology>
    </subcellularLocation>
</comment>
<organism evidence="8">
    <name type="scientific">hydrothermal vent metagenome</name>
    <dbReference type="NCBI Taxonomy" id="652676"/>
    <lineage>
        <taxon>unclassified sequences</taxon>
        <taxon>metagenomes</taxon>
        <taxon>ecological metagenomes</taxon>
    </lineage>
</organism>
<dbReference type="AlphaFoldDB" id="A0A3B1C6T5"/>
<dbReference type="InterPro" id="IPR052159">
    <property type="entry name" value="Competence_DNA_uptake"/>
</dbReference>
<reference evidence="8" key="1">
    <citation type="submission" date="2018-06" db="EMBL/GenBank/DDBJ databases">
        <authorList>
            <person name="Zhirakovskaya E."/>
        </authorList>
    </citation>
    <scope>NUCLEOTIDE SEQUENCE</scope>
</reference>
<evidence type="ECO:0000256" key="5">
    <source>
        <dbReference type="ARBA" id="ARBA00023136"/>
    </source>
</evidence>
<evidence type="ECO:0000256" key="3">
    <source>
        <dbReference type="ARBA" id="ARBA00022692"/>
    </source>
</evidence>
<evidence type="ECO:0000256" key="2">
    <source>
        <dbReference type="ARBA" id="ARBA00022475"/>
    </source>
</evidence>
<dbReference type="SUPFAM" id="SSF56281">
    <property type="entry name" value="Metallo-hydrolase/oxidoreductase"/>
    <property type="match status" value="1"/>
</dbReference>
<dbReference type="CDD" id="cd07731">
    <property type="entry name" value="ComA-like_MBL-fold"/>
    <property type="match status" value="1"/>
</dbReference>
<keyword evidence="4 6" id="KW-1133">Transmembrane helix</keyword>
<dbReference type="GO" id="GO:0030420">
    <property type="term" value="P:establishment of competence for transformation"/>
    <property type="evidence" value="ECO:0007669"/>
    <property type="project" value="InterPro"/>
</dbReference>
<dbReference type="PANTHER" id="PTHR30619:SF7">
    <property type="entry name" value="BETA-LACTAMASE DOMAIN PROTEIN"/>
    <property type="match status" value="1"/>
</dbReference>
<evidence type="ECO:0000259" key="7">
    <source>
        <dbReference type="SMART" id="SM00849"/>
    </source>
</evidence>
<feature type="transmembrane region" description="Helical" evidence="6">
    <location>
        <begin position="402"/>
        <end position="428"/>
    </location>
</feature>
<feature type="transmembrane region" description="Helical" evidence="6">
    <location>
        <begin position="340"/>
        <end position="359"/>
    </location>
</feature>
<feature type="transmembrane region" description="Helical" evidence="6">
    <location>
        <begin position="251"/>
        <end position="279"/>
    </location>
</feature>
<dbReference type="Pfam" id="PF00753">
    <property type="entry name" value="Lactamase_B"/>
    <property type="match status" value="1"/>
</dbReference>